<sequence>MGKINTRIVKINGINPEKELIEEGAKFIRAGKLVAFPTETVYGLGANGLDEAAVEEIFIAKGRPQDNPLILHVSSLEEVKPLVKEISKEAEILMKEFWPGPLTLLFKKSTLVPMIITAGLDTVAIRMPNHPIAIELIKSSGVPIAAPSANTSGKPSPTSAEHVIEDLYGKIHMIMDGGTTGVGLESTVLDLTVETPIILRPGGITLEDLKEILPDVELDAAMIKDDNKLVPKSPGQKYRHYAPKADMFVFVGQVEDIVKAIKERAGQLIEEGKTVGIMATDETEHEYERGVIMSVGSRKNLGTIGQNLFNVIRRFDERKVDIILAEGVESFHIGTAIMNRLKKASGGKIIKV</sequence>
<feature type="domain" description="YrdC-like" evidence="15">
    <location>
        <begin position="18"/>
        <end position="204"/>
    </location>
</feature>
<evidence type="ECO:0000256" key="7">
    <source>
        <dbReference type="ARBA" id="ARBA00022694"/>
    </source>
</evidence>
<dbReference type="GO" id="GO:0008033">
    <property type="term" value="P:tRNA processing"/>
    <property type="evidence" value="ECO:0007669"/>
    <property type="project" value="UniProtKB-KW"/>
</dbReference>
<feature type="binding site" evidence="14">
    <location>
        <position position="40"/>
    </location>
    <ligand>
        <name>L-threonine</name>
        <dbReference type="ChEBI" id="CHEBI:57926"/>
    </ligand>
</feature>
<dbReference type="InterPro" id="IPR038385">
    <property type="entry name" value="Sua5/YwlC_C"/>
</dbReference>
<dbReference type="InterPro" id="IPR017945">
    <property type="entry name" value="DHBP_synth_RibB-like_a/b_dom"/>
</dbReference>
<evidence type="ECO:0000256" key="3">
    <source>
        <dbReference type="ARBA" id="ARBA00012584"/>
    </source>
</evidence>
<comment type="function">
    <text evidence="13">Required for the formation of a threonylcarbamoyl group on adenosine at position 37 (t(6)A37) in tRNAs that read codons beginning with adenine.</text>
</comment>
<feature type="binding site" evidence="14">
    <location>
        <position position="67"/>
    </location>
    <ligand>
        <name>ATP</name>
        <dbReference type="ChEBI" id="CHEBI:30616"/>
    </ligand>
</feature>
<comment type="catalytic activity">
    <reaction evidence="12 13">
        <text>L-threonine + hydrogencarbonate + ATP = L-threonylcarbamoyladenylate + diphosphate + H2O</text>
        <dbReference type="Rhea" id="RHEA:36407"/>
        <dbReference type="ChEBI" id="CHEBI:15377"/>
        <dbReference type="ChEBI" id="CHEBI:17544"/>
        <dbReference type="ChEBI" id="CHEBI:30616"/>
        <dbReference type="ChEBI" id="CHEBI:33019"/>
        <dbReference type="ChEBI" id="CHEBI:57926"/>
        <dbReference type="ChEBI" id="CHEBI:73682"/>
        <dbReference type="EC" id="2.7.7.87"/>
    </reaction>
</comment>
<feature type="binding site" evidence="14">
    <location>
        <position position="63"/>
    </location>
    <ligand>
        <name>ATP</name>
        <dbReference type="ChEBI" id="CHEBI:30616"/>
    </ligand>
</feature>
<feature type="binding site" evidence="14">
    <location>
        <position position="122"/>
    </location>
    <ligand>
        <name>L-threonine</name>
        <dbReference type="ChEBI" id="CHEBI:57926"/>
    </ligand>
</feature>
<dbReference type="GO" id="GO:0000049">
    <property type="term" value="F:tRNA binding"/>
    <property type="evidence" value="ECO:0007669"/>
    <property type="project" value="TreeGrafter"/>
</dbReference>
<keyword evidence="7 13" id="KW-0819">tRNA processing</keyword>
<dbReference type="GO" id="GO:0006450">
    <property type="term" value="P:regulation of translational fidelity"/>
    <property type="evidence" value="ECO:0007669"/>
    <property type="project" value="TreeGrafter"/>
</dbReference>
<feature type="binding site" evidence="14">
    <location>
        <position position="156"/>
    </location>
    <ligand>
        <name>ATP</name>
        <dbReference type="ChEBI" id="CHEBI:30616"/>
    </ligand>
</feature>
<feature type="binding site" evidence="14">
    <location>
        <position position="148"/>
    </location>
    <ligand>
        <name>ATP</name>
        <dbReference type="ChEBI" id="CHEBI:30616"/>
    </ligand>
</feature>
<feature type="binding site" evidence="14">
    <location>
        <position position="186"/>
    </location>
    <ligand>
        <name>L-threonine</name>
        <dbReference type="ChEBI" id="CHEBI:57926"/>
    </ligand>
</feature>
<dbReference type="OrthoDB" id="9814580at2"/>
<evidence type="ECO:0000259" key="15">
    <source>
        <dbReference type="PROSITE" id="PS51163"/>
    </source>
</evidence>
<dbReference type="Gene3D" id="3.90.870.10">
    <property type="entry name" value="DHBP synthase"/>
    <property type="match status" value="1"/>
</dbReference>
<dbReference type="Gene3D" id="3.40.50.11030">
    <property type="entry name" value="Threonylcarbamoyl-AMP synthase, C-terminal domain"/>
    <property type="match status" value="1"/>
</dbReference>
<evidence type="ECO:0000256" key="6">
    <source>
        <dbReference type="ARBA" id="ARBA00022679"/>
    </source>
</evidence>
<dbReference type="GO" id="GO:0061710">
    <property type="term" value="F:L-threonylcarbamoyladenylate synthase"/>
    <property type="evidence" value="ECO:0007669"/>
    <property type="project" value="UniProtKB-EC"/>
</dbReference>
<feature type="binding site" evidence="14">
    <location>
        <position position="146"/>
    </location>
    <ligand>
        <name>L-threonine</name>
        <dbReference type="ChEBI" id="CHEBI:57926"/>
    </ligand>
</feature>
<dbReference type="InterPro" id="IPR050156">
    <property type="entry name" value="TC-AMP_synthase_SUA5"/>
</dbReference>
<reference evidence="16 17" key="1">
    <citation type="submission" date="2016-10" db="EMBL/GenBank/DDBJ databases">
        <authorList>
            <person name="de Groot N.N."/>
        </authorList>
    </citation>
    <scope>NUCLEOTIDE SEQUENCE [LARGE SCALE GENOMIC DNA]</scope>
    <source>
        <strain evidence="16 17">DSM 23310</strain>
    </source>
</reference>
<dbReference type="RefSeq" id="WP_093750081.1">
    <property type="nucleotide sequence ID" value="NZ_BSYN01000001.1"/>
</dbReference>
<evidence type="ECO:0000313" key="16">
    <source>
        <dbReference type="EMBL" id="SDW13542.1"/>
    </source>
</evidence>
<proteinExistence type="inferred from homology"/>
<evidence type="ECO:0000256" key="4">
    <source>
        <dbReference type="ARBA" id="ARBA00015492"/>
    </source>
</evidence>
<evidence type="ECO:0000256" key="5">
    <source>
        <dbReference type="ARBA" id="ARBA00022490"/>
    </source>
</evidence>
<dbReference type="Pfam" id="PF01300">
    <property type="entry name" value="Sua5_yciO_yrdC"/>
    <property type="match status" value="1"/>
</dbReference>
<dbReference type="InterPro" id="IPR006070">
    <property type="entry name" value="Sua5-like_dom"/>
</dbReference>
<dbReference type="PANTHER" id="PTHR17490">
    <property type="entry name" value="SUA5"/>
    <property type="match status" value="1"/>
</dbReference>
<organism evidence="16 17">
    <name type="scientific">Tepidimicrobium xylanilyticum</name>
    <dbReference type="NCBI Taxonomy" id="1123352"/>
    <lineage>
        <taxon>Bacteria</taxon>
        <taxon>Bacillati</taxon>
        <taxon>Bacillota</taxon>
        <taxon>Tissierellia</taxon>
        <taxon>Tissierellales</taxon>
        <taxon>Tepidimicrobiaceae</taxon>
        <taxon>Tepidimicrobium</taxon>
    </lineage>
</organism>
<feature type="binding site" evidence="14">
    <location>
        <position position="200"/>
    </location>
    <ligand>
        <name>ATP</name>
        <dbReference type="ChEBI" id="CHEBI:30616"/>
    </ligand>
</feature>
<dbReference type="EC" id="2.7.7.87" evidence="3 13"/>
<evidence type="ECO:0000256" key="14">
    <source>
        <dbReference type="PIRSR" id="PIRSR004930-1"/>
    </source>
</evidence>
<dbReference type="AlphaFoldDB" id="A0A1H2R248"/>
<evidence type="ECO:0000256" key="1">
    <source>
        <dbReference type="ARBA" id="ARBA00004496"/>
    </source>
</evidence>
<dbReference type="GO" id="GO:0003725">
    <property type="term" value="F:double-stranded RNA binding"/>
    <property type="evidence" value="ECO:0007669"/>
    <property type="project" value="UniProtKB-UniRule"/>
</dbReference>
<name>A0A1H2R248_9FIRM</name>
<keyword evidence="10 13" id="KW-0067">ATP-binding</keyword>
<protein>
    <recommendedName>
        <fullName evidence="4 13">Threonylcarbamoyl-AMP synthase</fullName>
        <shortName evidence="13">TC-AMP synthase</shortName>
        <ecNumber evidence="3 13">2.7.7.87</ecNumber>
    </recommendedName>
    <alternativeName>
        <fullName evidence="11 13">L-threonylcarbamoyladenylate synthase</fullName>
    </alternativeName>
</protein>
<feature type="binding site" evidence="14">
    <location>
        <position position="126"/>
    </location>
    <ligand>
        <name>L-threonine</name>
        <dbReference type="ChEBI" id="CHEBI:57926"/>
    </ligand>
</feature>
<keyword evidence="6 13" id="KW-0808">Transferase</keyword>
<comment type="subcellular location">
    <subcellularLocation>
        <location evidence="1 13">Cytoplasm</location>
    </subcellularLocation>
</comment>
<dbReference type="NCBIfam" id="TIGR00057">
    <property type="entry name" value="L-threonylcarbamoyladenylate synthase"/>
    <property type="match status" value="1"/>
</dbReference>
<evidence type="ECO:0000256" key="10">
    <source>
        <dbReference type="ARBA" id="ARBA00022840"/>
    </source>
</evidence>
<evidence type="ECO:0000256" key="8">
    <source>
        <dbReference type="ARBA" id="ARBA00022695"/>
    </source>
</evidence>
<evidence type="ECO:0000256" key="13">
    <source>
        <dbReference type="PIRNR" id="PIRNR004930"/>
    </source>
</evidence>
<feature type="binding site" evidence="14">
    <location>
        <position position="72"/>
    </location>
    <ligand>
        <name>L-threonine</name>
        <dbReference type="ChEBI" id="CHEBI:57926"/>
    </ligand>
</feature>
<dbReference type="PANTHER" id="PTHR17490:SF16">
    <property type="entry name" value="THREONYLCARBAMOYL-AMP SYNTHASE"/>
    <property type="match status" value="1"/>
</dbReference>
<evidence type="ECO:0000256" key="9">
    <source>
        <dbReference type="ARBA" id="ARBA00022741"/>
    </source>
</evidence>
<dbReference type="InterPro" id="IPR010923">
    <property type="entry name" value="T(6)A37_SUA5"/>
</dbReference>
<comment type="similarity">
    <text evidence="2 13">Belongs to the SUA5 family.</text>
</comment>
<dbReference type="GO" id="GO:0005737">
    <property type="term" value="C:cytoplasm"/>
    <property type="evidence" value="ECO:0007669"/>
    <property type="project" value="UniProtKB-SubCell"/>
</dbReference>
<dbReference type="InterPro" id="IPR005145">
    <property type="entry name" value="Sua5_C"/>
</dbReference>
<dbReference type="FunFam" id="3.90.870.10:FF:000008">
    <property type="entry name" value="Threonylcarbamoyl-AMP synthase"/>
    <property type="match status" value="1"/>
</dbReference>
<feature type="binding site" evidence="14">
    <location>
        <position position="241"/>
    </location>
    <ligand>
        <name>ATP</name>
        <dbReference type="ChEBI" id="CHEBI:30616"/>
    </ligand>
</feature>
<dbReference type="PIRSF" id="PIRSF004930">
    <property type="entry name" value="Tln_factor_SUA5"/>
    <property type="match status" value="1"/>
</dbReference>
<evidence type="ECO:0000313" key="17">
    <source>
        <dbReference type="Proteomes" id="UP000198828"/>
    </source>
</evidence>
<dbReference type="SUPFAM" id="SSF55821">
    <property type="entry name" value="YrdC/RibB"/>
    <property type="match status" value="1"/>
</dbReference>
<accession>A0A1H2R248</accession>
<keyword evidence="17" id="KW-1185">Reference proteome</keyword>
<dbReference type="Pfam" id="PF03481">
    <property type="entry name" value="Sua5_C"/>
    <property type="match status" value="1"/>
</dbReference>
<evidence type="ECO:0000256" key="2">
    <source>
        <dbReference type="ARBA" id="ARBA00007663"/>
    </source>
</evidence>
<keyword evidence="5 13" id="KW-0963">Cytoplasm</keyword>
<evidence type="ECO:0000256" key="12">
    <source>
        <dbReference type="ARBA" id="ARBA00048366"/>
    </source>
</evidence>
<keyword evidence="8 13" id="KW-0548">Nucleotidyltransferase</keyword>
<gene>
    <name evidence="16" type="ORF">SAMN05660923_00273</name>
</gene>
<dbReference type="PROSITE" id="PS51163">
    <property type="entry name" value="YRDC"/>
    <property type="match status" value="1"/>
</dbReference>
<dbReference type="EMBL" id="FNNG01000001">
    <property type="protein sequence ID" value="SDW13542.1"/>
    <property type="molecule type" value="Genomic_DNA"/>
</dbReference>
<keyword evidence="9 13" id="KW-0547">Nucleotide-binding</keyword>
<evidence type="ECO:0000256" key="11">
    <source>
        <dbReference type="ARBA" id="ARBA00029774"/>
    </source>
</evidence>
<dbReference type="GO" id="GO:0005524">
    <property type="term" value="F:ATP binding"/>
    <property type="evidence" value="ECO:0007669"/>
    <property type="project" value="UniProtKB-UniRule"/>
</dbReference>
<dbReference type="Proteomes" id="UP000198828">
    <property type="component" value="Unassembled WGS sequence"/>
</dbReference>